<feature type="signal peptide" evidence="1">
    <location>
        <begin position="1"/>
        <end position="18"/>
    </location>
</feature>
<organism evidence="3 4">
    <name type="scientific">Actinomycetospora aeridis</name>
    <dbReference type="NCBI Taxonomy" id="3129231"/>
    <lineage>
        <taxon>Bacteria</taxon>
        <taxon>Bacillati</taxon>
        <taxon>Actinomycetota</taxon>
        <taxon>Actinomycetes</taxon>
        <taxon>Pseudonocardiales</taxon>
        <taxon>Pseudonocardiaceae</taxon>
        <taxon>Actinomycetospora</taxon>
    </lineage>
</organism>
<dbReference type="Pfam" id="PF13449">
    <property type="entry name" value="Phytase-like"/>
    <property type="match status" value="1"/>
</dbReference>
<reference evidence="3 4" key="1">
    <citation type="submission" date="2024-03" db="EMBL/GenBank/DDBJ databases">
        <title>Actinomycetospora sp. OC33-EN06, a novel actinomycete isolated from wild orchid (Aerides multiflora).</title>
        <authorList>
            <person name="Suriyachadkun C."/>
        </authorList>
    </citation>
    <scope>NUCLEOTIDE SEQUENCE [LARGE SCALE GENOMIC DNA]</scope>
    <source>
        <strain evidence="3 4">OC33-EN06</strain>
    </source>
</reference>
<dbReference type="InterPro" id="IPR027372">
    <property type="entry name" value="Phytase-like_dom"/>
</dbReference>
<accession>A0ABU8NGG6</accession>
<dbReference type="RefSeq" id="WP_337718678.1">
    <property type="nucleotide sequence ID" value="NZ_JBBEGL010000013.1"/>
</dbReference>
<evidence type="ECO:0000313" key="4">
    <source>
        <dbReference type="Proteomes" id="UP001370100"/>
    </source>
</evidence>
<feature type="domain" description="Phytase-like" evidence="2">
    <location>
        <begin position="61"/>
        <end position="308"/>
    </location>
</feature>
<gene>
    <name evidence="3" type="ORF">WCD41_28775</name>
</gene>
<feature type="chain" id="PRO_5045962918" evidence="1">
    <location>
        <begin position="19"/>
        <end position="327"/>
    </location>
</feature>
<protein>
    <submittedName>
        <fullName evidence="3">Esterase-like activity of phytase family protein</fullName>
    </submittedName>
</protein>
<evidence type="ECO:0000313" key="3">
    <source>
        <dbReference type="EMBL" id="MEJ2890484.1"/>
    </source>
</evidence>
<comment type="caution">
    <text evidence="3">The sequence shown here is derived from an EMBL/GenBank/DDBJ whole genome shotgun (WGS) entry which is preliminary data.</text>
</comment>
<dbReference type="PROSITE" id="PS51257">
    <property type="entry name" value="PROKAR_LIPOPROTEIN"/>
    <property type="match status" value="1"/>
</dbReference>
<sequence length="327" mass="33629">MTRAALIALLLATLATLAACSAAPGPTSATVAPAPCSPGVAITGFSDTLDGAEYGARRTWPVTGLSGLAVDRDGSLLALSDRSVLFTLDPRTRRPTNAVPLVDETGASLDAEGLAVDADGTRLVTSEAEPSVRRYDASGRVLGRLDVPPATAERARRNKTLEGVAVLTPGGPVVAAMEGPLDGDDPGVRRFPTWTGGVPGPEYAYRPDAGLDVSELAATGDGRLLVVERSYTSGVGNTVHLALADPRGVTDARPVPRTLLADLGACPSLGAASQQAQANPLLDNVEGMTVLGRTADGALRVLLVSDDNQDDEQTTRLSDVLVRLPPA</sequence>
<keyword evidence="1" id="KW-0732">Signal</keyword>
<name>A0ABU8NGG6_9PSEU</name>
<dbReference type="EMBL" id="JBBEGL010000013">
    <property type="protein sequence ID" value="MEJ2890484.1"/>
    <property type="molecule type" value="Genomic_DNA"/>
</dbReference>
<proteinExistence type="predicted"/>
<dbReference type="Proteomes" id="UP001370100">
    <property type="component" value="Unassembled WGS sequence"/>
</dbReference>
<evidence type="ECO:0000259" key="2">
    <source>
        <dbReference type="Pfam" id="PF13449"/>
    </source>
</evidence>
<dbReference type="SUPFAM" id="SSF63829">
    <property type="entry name" value="Calcium-dependent phosphotriesterase"/>
    <property type="match status" value="1"/>
</dbReference>
<keyword evidence="4" id="KW-1185">Reference proteome</keyword>
<evidence type="ECO:0000256" key="1">
    <source>
        <dbReference type="SAM" id="SignalP"/>
    </source>
</evidence>